<name>A0A2S6ITG9_9ACTN</name>
<proteinExistence type="predicted"/>
<organism evidence="2 3">
    <name type="scientific">Kineococcus xinjiangensis</name>
    <dbReference type="NCBI Taxonomy" id="512762"/>
    <lineage>
        <taxon>Bacteria</taxon>
        <taxon>Bacillati</taxon>
        <taxon>Actinomycetota</taxon>
        <taxon>Actinomycetes</taxon>
        <taxon>Kineosporiales</taxon>
        <taxon>Kineosporiaceae</taxon>
        <taxon>Kineococcus</taxon>
    </lineage>
</organism>
<feature type="compositionally biased region" description="Acidic residues" evidence="1">
    <location>
        <begin position="311"/>
        <end position="340"/>
    </location>
</feature>
<gene>
    <name evidence="2" type="ORF">CLV92_104167</name>
</gene>
<sequence length="340" mass="36154">MTPPAVDDTATAAGARPRRARKPVLDAAAAAAVDLARAAAEEVAEPGSVGEHLGASVEGDRIVGHSFACLLRGYRDWQWVVTVTRASRARTVTVSEVCLLPGEGSLRAPEWLPWSQRLRPGDVGPQDVLPRREDDPLLDQGYEDASDEDADRLAIWELGLGRPRVLSRLGRDEAATRWYEGDRGPRTEIAENAGAPCSTCGYFLLMAGSMRQVFGVCANEWSPEDGRVVSVDHGCGAHSETDVEPHATDVAPPVVDDLAPEVLELVPTAELRAGAEPDAEPAEPVEPAEATAEPAEPVEPVEPAEPVEPVEPAEVDPVDPVEPAEVEPVEPEPVEPEAGA</sequence>
<dbReference type="EMBL" id="PTJD01000004">
    <property type="protein sequence ID" value="PPK97346.1"/>
    <property type="molecule type" value="Genomic_DNA"/>
</dbReference>
<dbReference type="InterPro" id="IPR021391">
    <property type="entry name" value="DUF3027"/>
</dbReference>
<feature type="compositionally biased region" description="Low complexity" evidence="1">
    <location>
        <begin position="285"/>
        <end position="295"/>
    </location>
</feature>
<dbReference type="AlphaFoldDB" id="A0A2S6ITG9"/>
<comment type="caution">
    <text evidence="2">The sequence shown here is derived from an EMBL/GenBank/DDBJ whole genome shotgun (WGS) entry which is preliminary data.</text>
</comment>
<evidence type="ECO:0000256" key="1">
    <source>
        <dbReference type="SAM" id="MobiDB-lite"/>
    </source>
</evidence>
<evidence type="ECO:0008006" key="4">
    <source>
        <dbReference type="Google" id="ProtNLM"/>
    </source>
</evidence>
<dbReference type="Pfam" id="PF11228">
    <property type="entry name" value="DUF3027"/>
    <property type="match status" value="1"/>
</dbReference>
<accession>A0A2S6ITG9</accession>
<keyword evidence="3" id="KW-1185">Reference proteome</keyword>
<feature type="region of interest" description="Disordered" evidence="1">
    <location>
        <begin position="274"/>
        <end position="340"/>
    </location>
</feature>
<evidence type="ECO:0000313" key="2">
    <source>
        <dbReference type="EMBL" id="PPK97346.1"/>
    </source>
</evidence>
<protein>
    <recommendedName>
        <fullName evidence="4">DUF3027 family protein</fullName>
    </recommendedName>
</protein>
<reference evidence="2 3" key="1">
    <citation type="submission" date="2018-02" db="EMBL/GenBank/DDBJ databases">
        <title>Genomic Encyclopedia of Archaeal and Bacterial Type Strains, Phase II (KMG-II): from individual species to whole genera.</title>
        <authorList>
            <person name="Goeker M."/>
        </authorList>
    </citation>
    <scope>NUCLEOTIDE SEQUENCE [LARGE SCALE GENOMIC DNA]</scope>
    <source>
        <strain evidence="2 3">DSM 22857</strain>
    </source>
</reference>
<evidence type="ECO:0000313" key="3">
    <source>
        <dbReference type="Proteomes" id="UP000239485"/>
    </source>
</evidence>
<dbReference type="Proteomes" id="UP000239485">
    <property type="component" value="Unassembled WGS sequence"/>
</dbReference>